<gene>
    <name evidence="2" type="ORF">ACFO5W_06615</name>
</gene>
<dbReference type="EC" id="2.3.-.-" evidence="2"/>
<organism evidence="2 3">
    <name type="scientific">Dyella halodurans</name>
    <dbReference type="NCBI Taxonomy" id="1920171"/>
    <lineage>
        <taxon>Bacteria</taxon>
        <taxon>Pseudomonadati</taxon>
        <taxon>Pseudomonadota</taxon>
        <taxon>Gammaproteobacteria</taxon>
        <taxon>Lysobacterales</taxon>
        <taxon>Rhodanobacteraceae</taxon>
        <taxon>Dyella</taxon>
    </lineage>
</organism>
<evidence type="ECO:0000259" key="1">
    <source>
        <dbReference type="PROSITE" id="PS51186"/>
    </source>
</evidence>
<name>A0ABV9C017_9GAMM</name>
<evidence type="ECO:0000313" key="3">
    <source>
        <dbReference type="Proteomes" id="UP001595961"/>
    </source>
</evidence>
<dbReference type="Proteomes" id="UP001595961">
    <property type="component" value="Unassembled WGS sequence"/>
</dbReference>
<dbReference type="CDD" id="cd04301">
    <property type="entry name" value="NAT_SF"/>
    <property type="match status" value="1"/>
</dbReference>
<keyword evidence="2" id="KW-0012">Acyltransferase</keyword>
<dbReference type="PROSITE" id="PS51186">
    <property type="entry name" value="GNAT"/>
    <property type="match status" value="1"/>
</dbReference>
<dbReference type="InterPro" id="IPR016181">
    <property type="entry name" value="Acyl_CoA_acyltransferase"/>
</dbReference>
<dbReference type="SUPFAM" id="SSF55729">
    <property type="entry name" value="Acyl-CoA N-acyltransferases (Nat)"/>
    <property type="match status" value="1"/>
</dbReference>
<feature type="domain" description="N-acetyltransferase" evidence="1">
    <location>
        <begin position="1"/>
        <end position="142"/>
    </location>
</feature>
<dbReference type="Gene3D" id="3.40.630.30">
    <property type="match status" value="1"/>
</dbReference>
<protein>
    <submittedName>
        <fullName evidence="2">GNAT family N-acetyltransferase</fullName>
        <ecNumber evidence="2">2.3.-.-</ecNumber>
    </submittedName>
</protein>
<keyword evidence="3" id="KW-1185">Reference proteome</keyword>
<sequence length="147" mass="15620">MATSLCTALEDKPSGSDINAIVHGLLAFNQSHTNGATPEYLVATVRDGEGKLVGGVVAAAYVSWLQVSALWLQDELRGQGYGSALMALIEEAAIKKGCANAFLETFDFQALPFYEKRGYTVFSRLPDFPPGGARYALTKALQAGSAD</sequence>
<keyword evidence="2" id="KW-0808">Transferase</keyword>
<comment type="caution">
    <text evidence="2">The sequence shown here is derived from an EMBL/GenBank/DDBJ whole genome shotgun (WGS) entry which is preliminary data.</text>
</comment>
<dbReference type="RefSeq" id="WP_266150863.1">
    <property type="nucleotide sequence ID" value="NZ_CP064028.1"/>
</dbReference>
<dbReference type="GO" id="GO:0016746">
    <property type="term" value="F:acyltransferase activity"/>
    <property type="evidence" value="ECO:0007669"/>
    <property type="project" value="UniProtKB-KW"/>
</dbReference>
<evidence type="ECO:0000313" key="2">
    <source>
        <dbReference type="EMBL" id="MFC4526308.1"/>
    </source>
</evidence>
<proteinExistence type="predicted"/>
<accession>A0ABV9C017</accession>
<reference evidence="3" key="1">
    <citation type="journal article" date="2019" name="Int. J. Syst. Evol. Microbiol.">
        <title>The Global Catalogue of Microorganisms (GCM) 10K type strain sequencing project: providing services to taxonomists for standard genome sequencing and annotation.</title>
        <authorList>
            <consortium name="The Broad Institute Genomics Platform"/>
            <consortium name="The Broad Institute Genome Sequencing Center for Infectious Disease"/>
            <person name="Wu L."/>
            <person name="Ma J."/>
        </authorList>
    </citation>
    <scope>NUCLEOTIDE SEQUENCE [LARGE SCALE GENOMIC DNA]</scope>
    <source>
        <strain evidence="3">CCM 4481</strain>
    </source>
</reference>
<dbReference type="InterPro" id="IPR000182">
    <property type="entry name" value="GNAT_dom"/>
</dbReference>
<dbReference type="Pfam" id="PF00583">
    <property type="entry name" value="Acetyltransf_1"/>
    <property type="match status" value="1"/>
</dbReference>
<dbReference type="EMBL" id="JBHSGA010000011">
    <property type="protein sequence ID" value="MFC4526308.1"/>
    <property type="molecule type" value="Genomic_DNA"/>
</dbReference>